<keyword evidence="3" id="KW-1185">Reference proteome</keyword>
<evidence type="ECO:0000313" key="3">
    <source>
        <dbReference type="Proteomes" id="UP000316079"/>
    </source>
</evidence>
<evidence type="ECO:0000313" key="2">
    <source>
        <dbReference type="EMBL" id="TRY89925.1"/>
    </source>
</evidence>
<dbReference type="Proteomes" id="UP000316079">
    <property type="component" value="Unassembled WGS sequence"/>
</dbReference>
<dbReference type="EMBL" id="SRMA01025900">
    <property type="protein sequence ID" value="TRY89925.1"/>
    <property type="molecule type" value="Genomic_DNA"/>
</dbReference>
<organism evidence="2 3">
    <name type="scientific">Danionella cerebrum</name>
    <dbReference type="NCBI Taxonomy" id="2873325"/>
    <lineage>
        <taxon>Eukaryota</taxon>
        <taxon>Metazoa</taxon>
        <taxon>Chordata</taxon>
        <taxon>Craniata</taxon>
        <taxon>Vertebrata</taxon>
        <taxon>Euteleostomi</taxon>
        <taxon>Actinopterygii</taxon>
        <taxon>Neopterygii</taxon>
        <taxon>Teleostei</taxon>
        <taxon>Ostariophysi</taxon>
        <taxon>Cypriniformes</taxon>
        <taxon>Danionidae</taxon>
        <taxon>Danioninae</taxon>
        <taxon>Danionella</taxon>
    </lineage>
</organism>
<protein>
    <submittedName>
        <fullName evidence="2">Uncharacterized protein</fullName>
    </submittedName>
</protein>
<reference evidence="2 3" key="1">
    <citation type="journal article" date="2019" name="Sci. Data">
        <title>Hybrid genome assembly and annotation of Danionella translucida.</title>
        <authorList>
            <person name="Kadobianskyi M."/>
            <person name="Schulze L."/>
            <person name="Schuelke M."/>
            <person name="Judkewitz B."/>
        </authorList>
    </citation>
    <scope>NUCLEOTIDE SEQUENCE [LARGE SCALE GENOMIC DNA]</scope>
    <source>
        <strain evidence="2 3">Bolton</strain>
    </source>
</reference>
<comment type="caution">
    <text evidence="2">The sequence shown here is derived from an EMBL/GenBank/DDBJ whole genome shotgun (WGS) entry which is preliminary data.</text>
</comment>
<dbReference type="AlphaFoldDB" id="A0A553QJ24"/>
<gene>
    <name evidence="2" type="ORF">DNTS_002682</name>
</gene>
<proteinExistence type="predicted"/>
<name>A0A553QJ24_9TELE</name>
<evidence type="ECO:0000256" key="1">
    <source>
        <dbReference type="SAM" id="MobiDB-lite"/>
    </source>
</evidence>
<feature type="region of interest" description="Disordered" evidence="1">
    <location>
        <begin position="60"/>
        <end position="104"/>
    </location>
</feature>
<sequence>MRTICFKQVVARLLSFPSDFWDGVLAVEKNAVVPPVVESNVANVCPSTSKDKLFKPLTSPEMSKYSRSTSGGSVKGRIKHFVGTSNNTKPRNEPGKKKFFTSPK</sequence>
<dbReference type="STRING" id="623744.A0A553QJ24"/>
<dbReference type="OrthoDB" id="2218807at2759"/>
<accession>A0A553QJ24</accession>